<keyword evidence="2" id="KW-0808">Transferase</keyword>
<proteinExistence type="predicted"/>
<evidence type="ECO:0000256" key="1">
    <source>
        <dbReference type="ARBA" id="ARBA00022603"/>
    </source>
</evidence>
<dbReference type="AlphaFoldDB" id="A0A2G9YYM5"/>
<evidence type="ECO:0000313" key="5">
    <source>
        <dbReference type="Proteomes" id="UP000230273"/>
    </source>
</evidence>
<dbReference type="GO" id="GO:0008175">
    <property type="term" value="F:tRNA methyltransferase activity"/>
    <property type="evidence" value="ECO:0007669"/>
    <property type="project" value="UniProtKB-ARBA"/>
</dbReference>
<protein>
    <recommendedName>
        <fullName evidence="3">Methyltransferase type 11 domain-containing protein</fullName>
    </recommendedName>
</protein>
<evidence type="ECO:0000256" key="2">
    <source>
        <dbReference type="ARBA" id="ARBA00022679"/>
    </source>
</evidence>
<evidence type="ECO:0000259" key="3">
    <source>
        <dbReference type="Pfam" id="PF08241"/>
    </source>
</evidence>
<dbReference type="EMBL" id="PCRP01000043">
    <property type="protein sequence ID" value="PIP23561.1"/>
    <property type="molecule type" value="Genomic_DNA"/>
</dbReference>
<organism evidence="4 5">
    <name type="scientific">Candidatus Nealsonbacteria bacterium CG23_combo_of_CG06-09_8_20_14_all_38_19</name>
    <dbReference type="NCBI Taxonomy" id="1974721"/>
    <lineage>
        <taxon>Bacteria</taxon>
        <taxon>Candidatus Nealsoniibacteriota</taxon>
    </lineage>
</organism>
<reference evidence="4 5" key="1">
    <citation type="submission" date="2017-09" db="EMBL/GenBank/DDBJ databases">
        <title>Depth-based differentiation of microbial function through sediment-hosted aquifers and enrichment of novel symbionts in the deep terrestrial subsurface.</title>
        <authorList>
            <person name="Probst A.J."/>
            <person name="Ladd B."/>
            <person name="Jarett J.K."/>
            <person name="Geller-Mcgrath D.E."/>
            <person name="Sieber C.M."/>
            <person name="Emerson J.B."/>
            <person name="Anantharaman K."/>
            <person name="Thomas B.C."/>
            <person name="Malmstrom R."/>
            <person name="Stieglmeier M."/>
            <person name="Klingl A."/>
            <person name="Woyke T."/>
            <person name="Ryan C.M."/>
            <person name="Banfield J.F."/>
        </authorList>
    </citation>
    <scope>NUCLEOTIDE SEQUENCE [LARGE SCALE GENOMIC DNA]</scope>
    <source>
        <strain evidence="4">CG23_combo_of_CG06-09_8_20_14_all_38_19</strain>
    </source>
</reference>
<dbReference type="PANTHER" id="PTHR13069">
    <property type="entry name" value="ALKYLATED DNA REPAIR PROTEIN ALKB HOMOLOG 8"/>
    <property type="match status" value="1"/>
</dbReference>
<dbReference type="InterPro" id="IPR051422">
    <property type="entry name" value="AlkB_tRNA_MeTrf/Diox"/>
</dbReference>
<dbReference type="GO" id="GO:0032259">
    <property type="term" value="P:methylation"/>
    <property type="evidence" value="ECO:0007669"/>
    <property type="project" value="UniProtKB-KW"/>
</dbReference>
<feature type="domain" description="Methyltransferase type 11" evidence="3">
    <location>
        <begin position="49"/>
        <end position="143"/>
    </location>
</feature>
<dbReference type="Proteomes" id="UP000230273">
    <property type="component" value="Unassembled WGS sequence"/>
</dbReference>
<dbReference type="Gene3D" id="3.40.50.150">
    <property type="entry name" value="Vaccinia Virus protein VP39"/>
    <property type="match status" value="1"/>
</dbReference>
<dbReference type="GO" id="GO:0008757">
    <property type="term" value="F:S-adenosylmethionine-dependent methyltransferase activity"/>
    <property type="evidence" value="ECO:0007669"/>
    <property type="project" value="InterPro"/>
</dbReference>
<dbReference type="Pfam" id="PF08241">
    <property type="entry name" value="Methyltransf_11"/>
    <property type="match status" value="1"/>
</dbReference>
<gene>
    <name evidence="4" type="ORF">COX36_02600</name>
</gene>
<dbReference type="InterPro" id="IPR013216">
    <property type="entry name" value="Methyltransf_11"/>
</dbReference>
<evidence type="ECO:0000313" key="4">
    <source>
        <dbReference type="EMBL" id="PIP23561.1"/>
    </source>
</evidence>
<dbReference type="CDD" id="cd02440">
    <property type="entry name" value="AdoMet_MTases"/>
    <property type="match status" value="1"/>
</dbReference>
<dbReference type="InterPro" id="IPR029063">
    <property type="entry name" value="SAM-dependent_MTases_sf"/>
</dbReference>
<dbReference type="SUPFAM" id="SSF53335">
    <property type="entry name" value="S-adenosyl-L-methionine-dependent methyltransferases"/>
    <property type="match status" value="1"/>
</dbReference>
<name>A0A2G9YYM5_9BACT</name>
<dbReference type="GO" id="GO:0006400">
    <property type="term" value="P:tRNA modification"/>
    <property type="evidence" value="ECO:0007669"/>
    <property type="project" value="UniProtKB-ARBA"/>
</dbReference>
<accession>A0A2G9YYM5</accession>
<keyword evidence="1" id="KW-0489">Methyltransferase</keyword>
<comment type="caution">
    <text evidence="4">The sequence shown here is derived from an EMBL/GenBank/DDBJ whole genome shotgun (WGS) entry which is preliminary data.</text>
</comment>
<sequence>MNRKYAEFLTQKTKKDYNLLAEDYTRTRAFIPEDIKEMADFVFSGDKVLDSGCASGRLFWVLKAKNVEYSGIDISEELIGIAKRCYPGANFQVANVDNLPFPDNYFDKVLSVSVLHHIPSKQLRLQYLKESYRVLRPHGLLVLRVWDFWRRKKAVELIAKFTFLKLTGKSKLDFNDVFLPWKDSEGSPVIQRYFHCFTKGELKKLATGSGFKVKKIWRAGKDPRTNIYLIAEKQLRD</sequence>
<dbReference type="PANTHER" id="PTHR13069:SF21">
    <property type="entry name" value="ALKYLATED DNA REPAIR PROTEIN ALKB HOMOLOG 8"/>
    <property type="match status" value="1"/>
</dbReference>